<dbReference type="EMBL" id="CP118166">
    <property type="protein sequence ID" value="WDI30105.1"/>
    <property type="molecule type" value="Genomic_DNA"/>
</dbReference>
<dbReference type="PANTHER" id="PTHR18968">
    <property type="entry name" value="THIAMINE PYROPHOSPHATE ENZYMES"/>
    <property type="match status" value="1"/>
</dbReference>
<dbReference type="CDD" id="cd02004">
    <property type="entry name" value="TPP_BZL_OCoD_HPCL"/>
    <property type="match status" value="1"/>
</dbReference>
<sequence>MAKVDGGVMVIKTLLAGGIDQGFALHGGHLEPVFQAAIDHSFPIIDTRHEAAAGHAGAGYAKSNGRPAAVFVTAGPGMTNVITALADAYLDGVPMIVIAGAEPLVENEANALQGGFDQVALAKPVSKWAFRITRTETIPRIVARAIRVASTGRPGPVFLEIPADVIYQPLPYEEFDSPKIELPAKPAPGVGSLGEALDLLKKAKRPIIMAGAGVALSQSQKLLTAFAEMTDTPVYTNCKAHGAIPTRHPLWGGDFANLKALNDEGAPPDVVLLLGARIGRYTGGMTDSLVPFDTKIISVDIDGSEIGRLRPVKIGIEADCSEFLNTAITDAAGYDWSDREEWRSVVTNAADWHIRRFKDALDKSNTPIHPYKAGFEIVNALPQQSWVVVDGGESYNWIELNLAQSDIGGFMVTGYLGCLGTGMPYAIGAQLAHPDKPIVCIAGDGAVGFNIQEFDTMARHNLPILNIVFNNQCWGLSKHGQMMMFGANRQSIVDLADSGYDGVAKAFGCHGERVTEADEIGPAIRRALDSGLPSCLNIVVDREVVAPFTEALVGNRKSQGEVVIPYYENLNASA</sequence>
<feature type="domain" description="Thiamine pyrophosphate enzyme N-terminal TPP-binding" evidence="9">
    <location>
        <begin position="6"/>
        <end position="121"/>
    </location>
</feature>
<reference evidence="10" key="1">
    <citation type="submission" date="2023-02" db="EMBL/GenBank/DDBJ databases">
        <title>Genome sequence of Hyphococcus flavus.</title>
        <authorList>
            <person name="Rong J.-C."/>
            <person name="Zhao Q."/>
            <person name="Yi M."/>
            <person name="Wu J.-Y."/>
        </authorList>
    </citation>
    <scope>NUCLEOTIDE SEQUENCE</scope>
    <source>
        <strain evidence="10">MCCC 1K03223</strain>
    </source>
</reference>
<evidence type="ECO:0000256" key="4">
    <source>
        <dbReference type="ARBA" id="ARBA00022723"/>
    </source>
</evidence>
<dbReference type="Pfam" id="PF02776">
    <property type="entry name" value="TPP_enzyme_N"/>
    <property type="match status" value="1"/>
</dbReference>
<dbReference type="KEGG" id="hfl:PUV54_09055"/>
<dbReference type="GO" id="GO:0000287">
    <property type="term" value="F:magnesium ion binding"/>
    <property type="evidence" value="ECO:0007669"/>
    <property type="project" value="InterPro"/>
</dbReference>
<dbReference type="FunFam" id="3.40.50.970:FF:000007">
    <property type="entry name" value="Acetolactate synthase"/>
    <property type="match status" value="1"/>
</dbReference>
<keyword evidence="4" id="KW-0479">Metal-binding</keyword>
<protein>
    <submittedName>
        <fullName evidence="10">Thiamine pyrophosphate-binding protein</fullName>
    </submittedName>
</protein>
<dbReference type="SUPFAM" id="SSF52467">
    <property type="entry name" value="DHS-like NAD/FAD-binding domain"/>
    <property type="match status" value="1"/>
</dbReference>
<evidence type="ECO:0000259" key="8">
    <source>
        <dbReference type="Pfam" id="PF02775"/>
    </source>
</evidence>
<feature type="domain" description="Thiamine pyrophosphate enzyme central" evidence="7">
    <location>
        <begin position="195"/>
        <end position="325"/>
    </location>
</feature>
<evidence type="ECO:0000256" key="2">
    <source>
        <dbReference type="ARBA" id="ARBA00001964"/>
    </source>
</evidence>
<evidence type="ECO:0000259" key="7">
    <source>
        <dbReference type="Pfam" id="PF00205"/>
    </source>
</evidence>
<dbReference type="Proteomes" id="UP001214043">
    <property type="component" value="Chromosome"/>
</dbReference>
<dbReference type="InterPro" id="IPR012000">
    <property type="entry name" value="Thiamin_PyroP_enz_cen_dom"/>
</dbReference>
<dbReference type="Pfam" id="PF00205">
    <property type="entry name" value="TPP_enzyme_M"/>
    <property type="match status" value="1"/>
</dbReference>
<proteinExistence type="inferred from homology"/>
<organism evidence="10 11">
    <name type="scientific">Hyphococcus flavus</name>
    <dbReference type="NCBI Taxonomy" id="1866326"/>
    <lineage>
        <taxon>Bacteria</taxon>
        <taxon>Pseudomonadati</taxon>
        <taxon>Pseudomonadota</taxon>
        <taxon>Alphaproteobacteria</taxon>
        <taxon>Parvularculales</taxon>
        <taxon>Parvularculaceae</taxon>
        <taxon>Hyphococcus</taxon>
    </lineage>
</organism>
<evidence type="ECO:0000313" key="10">
    <source>
        <dbReference type="EMBL" id="WDI30105.1"/>
    </source>
</evidence>
<dbReference type="RefSeq" id="WP_274491898.1">
    <property type="nucleotide sequence ID" value="NZ_CP118166.1"/>
</dbReference>
<dbReference type="PANTHER" id="PTHR18968:SF166">
    <property type="entry name" value="2-HYDROXYACYL-COA LYASE 2"/>
    <property type="match status" value="1"/>
</dbReference>
<dbReference type="InterPro" id="IPR045229">
    <property type="entry name" value="TPP_enz"/>
</dbReference>
<dbReference type="Gene3D" id="3.40.50.1220">
    <property type="entry name" value="TPP-binding domain"/>
    <property type="match status" value="1"/>
</dbReference>
<dbReference type="GO" id="GO:0005948">
    <property type="term" value="C:acetolactate synthase complex"/>
    <property type="evidence" value="ECO:0007669"/>
    <property type="project" value="TreeGrafter"/>
</dbReference>
<dbReference type="GO" id="GO:0050660">
    <property type="term" value="F:flavin adenine dinucleotide binding"/>
    <property type="evidence" value="ECO:0007669"/>
    <property type="project" value="TreeGrafter"/>
</dbReference>
<evidence type="ECO:0000256" key="5">
    <source>
        <dbReference type="ARBA" id="ARBA00023052"/>
    </source>
</evidence>
<name>A0AAE9ZH59_9PROT</name>
<evidence type="ECO:0000259" key="9">
    <source>
        <dbReference type="Pfam" id="PF02776"/>
    </source>
</evidence>
<dbReference type="GO" id="GO:0030976">
    <property type="term" value="F:thiamine pyrophosphate binding"/>
    <property type="evidence" value="ECO:0007669"/>
    <property type="project" value="InterPro"/>
</dbReference>
<dbReference type="CDD" id="cd07035">
    <property type="entry name" value="TPP_PYR_POX_like"/>
    <property type="match status" value="1"/>
</dbReference>
<dbReference type="SUPFAM" id="SSF52518">
    <property type="entry name" value="Thiamin diphosphate-binding fold (THDP-binding)"/>
    <property type="match status" value="2"/>
</dbReference>
<dbReference type="InterPro" id="IPR000399">
    <property type="entry name" value="TPP-bd_CS"/>
</dbReference>
<evidence type="ECO:0000256" key="6">
    <source>
        <dbReference type="RuleBase" id="RU362132"/>
    </source>
</evidence>
<dbReference type="GO" id="GO:0009099">
    <property type="term" value="P:L-valine biosynthetic process"/>
    <property type="evidence" value="ECO:0007669"/>
    <property type="project" value="TreeGrafter"/>
</dbReference>
<dbReference type="PROSITE" id="PS00187">
    <property type="entry name" value="TPP_ENZYMES"/>
    <property type="match status" value="1"/>
</dbReference>
<dbReference type="AlphaFoldDB" id="A0AAE9ZH59"/>
<dbReference type="GO" id="GO:0003984">
    <property type="term" value="F:acetolactate synthase activity"/>
    <property type="evidence" value="ECO:0007669"/>
    <property type="project" value="TreeGrafter"/>
</dbReference>
<dbReference type="InterPro" id="IPR012001">
    <property type="entry name" value="Thiamin_PyroP_enz_TPP-bd_dom"/>
</dbReference>
<evidence type="ECO:0000256" key="3">
    <source>
        <dbReference type="ARBA" id="ARBA00007812"/>
    </source>
</evidence>
<dbReference type="InterPro" id="IPR011766">
    <property type="entry name" value="TPP_enzyme_TPP-bd"/>
</dbReference>
<dbReference type="InterPro" id="IPR029035">
    <property type="entry name" value="DHS-like_NAD/FAD-binding_dom"/>
</dbReference>
<dbReference type="Gene3D" id="3.40.50.970">
    <property type="match status" value="2"/>
</dbReference>
<dbReference type="Pfam" id="PF02775">
    <property type="entry name" value="TPP_enzyme_C"/>
    <property type="match status" value="1"/>
</dbReference>
<evidence type="ECO:0000313" key="11">
    <source>
        <dbReference type="Proteomes" id="UP001214043"/>
    </source>
</evidence>
<keyword evidence="5 6" id="KW-0786">Thiamine pyrophosphate</keyword>
<accession>A0AAE9ZH59</accession>
<comment type="cofactor">
    <cofactor evidence="2">
        <name>thiamine diphosphate</name>
        <dbReference type="ChEBI" id="CHEBI:58937"/>
    </cofactor>
</comment>
<dbReference type="InterPro" id="IPR029061">
    <property type="entry name" value="THDP-binding"/>
</dbReference>
<dbReference type="GO" id="GO:0009097">
    <property type="term" value="P:isoleucine biosynthetic process"/>
    <property type="evidence" value="ECO:0007669"/>
    <property type="project" value="TreeGrafter"/>
</dbReference>
<keyword evidence="11" id="KW-1185">Reference proteome</keyword>
<evidence type="ECO:0000256" key="1">
    <source>
        <dbReference type="ARBA" id="ARBA00001946"/>
    </source>
</evidence>
<gene>
    <name evidence="10" type="ORF">PUV54_09055</name>
</gene>
<comment type="cofactor">
    <cofactor evidence="1">
        <name>Mg(2+)</name>
        <dbReference type="ChEBI" id="CHEBI:18420"/>
    </cofactor>
</comment>
<feature type="domain" description="Thiamine pyrophosphate enzyme TPP-binding" evidence="8">
    <location>
        <begin position="390"/>
        <end position="538"/>
    </location>
</feature>
<comment type="similarity">
    <text evidence="3 6">Belongs to the TPP enzyme family.</text>
</comment>